<feature type="compositionally biased region" description="Basic and acidic residues" evidence="1">
    <location>
        <begin position="36"/>
        <end position="90"/>
    </location>
</feature>
<evidence type="ECO:0000256" key="1">
    <source>
        <dbReference type="SAM" id="MobiDB-lite"/>
    </source>
</evidence>
<proteinExistence type="predicted"/>
<sequence length="818" mass="94435">MPRPSKIKGAPPPNWGRFTPVFENLSDSDSEEDEEFIKHLFSDETLKQLESEDTEKQKNPGSAKKEHLSSKDNMKLLKEKNEKTKKDKEIPPLFNQTGRNTPANISNMSLPSRFKPIQKTRNQGQTSRPDTPVPPQMSRHFGAPLLKPLPTKFCIGDVVLDFGLEENSEPMHVIADVDPMPPPSSSRIVKTRRLPTKYKVKQLPKVRGMPPKPAYENDPPAIDPKWLMEHSFRPISPIKTKFVEEVNIDLPSSEDIWKSYSDLKKGLVKPSEVEWPLCCLEDQKKSKTPQKIMEPPKSRKSLSKIVDPENKTPSEVLLNWETNRKLLNDTQHRNFHVEDTAFDHMNISVEEERAMKDWIKTELLNEPQSDIEEFDMLLNLARDPEKRSILFALLKPKSLVSTEVKEVRKKLPLTEVLPRKMVIAEPQLRKKDETTKSVVLPETLPEMEKPVQKAQMKELRPERPIILEVKDIKPVPPKPQEESAIQDWLQQCSNTISQQLQLLIYEDSVSNPKEPEGIDFENEISKEQMKPRIPGKSNISSSTDSGWQNSYKVRLEDFEDIIDQSMTEFRDPQAKRLRSKWNQQFGLKSAENLRRSLVLPPLPVHLDQCLQKIRILRRPAKRKVEDLRLRIEMKFCKMFCTLQINRNLNLKMAVNSLNNAVYNSDIDVIQKRFEATQIAWVWANGTVMIINGRSQAMLAETQRELMTKLMLQVNFKADPSHQLLHLRLISCAYYPWRIALTEFSEAYALCSEPLIKEMHYVYYVDKGLPGVAARVHETGMIHVFAMDTAQADKMLEKLYLITANHRKAEIKVIKNEPI</sequence>
<accession>A0ABM5HZM8</accession>
<reference evidence="3" key="1">
    <citation type="journal article" date="2021" name="Elife">
        <title>Highly contiguous assemblies of 101 drosophilid genomes.</title>
        <authorList>
            <person name="Kim B.Y."/>
            <person name="Wang J.R."/>
            <person name="Miller D.E."/>
            <person name="Barmina O."/>
            <person name="Delaney E."/>
            <person name="Thompson A."/>
            <person name="Comeault A.A."/>
            <person name="Peede D."/>
            <person name="D'Agostino E.R."/>
            <person name="Pelaez J."/>
            <person name="Aguilar J.M."/>
            <person name="Haji D."/>
            <person name="Matsunaga T."/>
            <person name="Armstrong E.E."/>
            <person name="Zych M."/>
            <person name="Ogawa Y."/>
            <person name="Stamenkovic-Radak M."/>
            <person name="Jelic M."/>
            <person name="Veselinovic M.S."/>
            <person name="Tanaskovic M."/>
            <person name="Eric P."/>
            <person name="Gao J.J."/>
            <person name="Katoh T.K."/>
            <person name="Toda M.J."/>
            <person name="Watabe H."/>
            <person name="Watada M."/>
            <person name="Davis J.S."/>
            <person name="Moyle L.C."/>
            <person name="Manoli G."/>
            <person name="Bertolini E."/>
            <person name="Kostal V."/>
            <person name="Hawley R.S."/>
            <person name="Takahashi A."/>
            <person name="Jones C.D."/>
            <person name="Price D.K."/>
            <person name="Whiteman N."/>
            <person name="Kopp A."/>
            <person name="Matute D.R."/>
            <person name="Petrov D.A."/>
        </authorList>
    </citation>
    <scope>NUCLEOTIDE SEQUENCE [LARGE SCALE GENOMIC DNA]</scope>
</reference>
<keyword evidence="3" id="KW-1185">Reference proteome</keyword>
<name>A0ABM5HZM8_DRORH</name>
<feature type="compositionally biased region" description="Polar residues" evidence="1">
    <location>
        <begin position="119"/>
        <end position="129"/>
    </location>
</feature>
<evidence type="ECO:0000313" key="3">
    <source>
        <dbReference type="Proteomes" id="UP001652680"/>
    </source>
</evidence>
<organism evidence="2 3">
    <name type="scientific">Drosophila rhopaloa</name>
    <name type="common">Fruit fly</name>
    <dbReference type="NCBI Taxonomy" id="1041015"/>
    <lineage>
        <taxon>Eukaryota</taxon>
        <taxon>Metazoa</taxon>
        <taxon>Ecdysozoa</taxon>
        <taxon>Arthropoda</taxon>
        <taxon>Hexapoda</taxon>
        <taxon>Insecta</taxon>
        <taxon>Pterygota</taxon>
        <taxon>Neoptera</taxon>
        <taxon>Endopterygota</taxon>
        <taxon>Diptera</taxon>
        <taxon>Brachycera</taxon>
        <taxon>Muscomorpha</taxon>
        <taxon>Ephydroidea</taxon>
        <taxon>Drosophilidae</taxon>
        <taxon>Drosophila</taxon>
        <taxon>Sophophora</taxon>
    </lineage>
</organism>
<evidence type="ECO:0008006" key="4">
    <source>
        <dbReference type="Google" id="ProtNLM"/>
    </source>
</evidence>
<feature type="region of interest" description="Disordered" evidence="1">
    <location>
        <begin position="1"/>
        <end position="136"/>
    </location>
</feature>
<evidence type="ECO:0000313" key="2">
    <source>
        <dbReference type="EnsemblMetazoa" id="XP_016987752.2"/>
    </source>
</evidence>
<protein>
    <recommendedName>
        <fullName evidence="4">Titin</fullName>
    </recommendedName>
</protein>
<dbReference type="RefSeq" id="XP_016987752.2">
    <property type="nucleotide sequence ID" value="XM_017132263.2"/>
</dbReference>
<reference evidence="2" key="2">
    <citation type="submission" date="2025-05" db="UniProtKB">
        <authorList>
            <consortium name="EnsemblMetazoa"/>
        </authorList>
    </citation>
    <scope>IDENTIFICATION</scope>
</reference>
<feature type="compositionally biased region" description="Polar residues" evidence="1">
    <location>
        <begin position="94"/>
        <end position="110"/>
    </location>
</feature>
<dbReference type="Proteomes" id="UP001652680">
    <property type="component" value="Unassembled WGS sequence"/>
</dbReference>
<feature type="compositionally biased region" description="Acidic residues" evidence="1">
    <location>
        <begin position="26"/>
        <end position="35"/>
    </location>
</feature>
<dbReference type="GeneID" id="108050543"/>
<dbReference type="EnsemblMetazoa" id="XM_017132263.2">
    <property type="protein sequence ID" value="XP_016987752.2"/>
    <property type="gene ID" value="LOC108050543"/>
</dbReference>
<dbReference type="SUPFAM" id="SSF55945">
    <property type="entry name" value="TATA-box binding protein-like"/>
    <property type="match status" value="1"/>
</dbReference>